<feature type="domain" description="PurE" evidence="4">
    <location>
        <begin position="4"/>
        <end position="113"/>
    </location>
</feature>
<evidence type="ECO:0000313" key="5">
    <source>
        <dbReference type="EMBL" id="CAH8392379.1"/>
    </source>
</evidence>
<dbReference type="AlphaFoldDB" id="A0ABC8M7S5"/>
<accession>A0ABC8M7S5</accession>
<dbReference type="EMBL" id="CAKOAT010995557">
    <property type="protein sequence ID" value="CAH8392379.1"/>
    <property type="molecule type" value="Genomic_DNA"/>
</dbReference>
<dbReference type="PANTHER" id="PTHR23046">
    <property type="entry name" value="PHOSPHORIBOSYLAMINOIMIDAZOLE CARBOXYLASE CATALYTIC SUBUNIT"/>
    <property type="match status" value="1"/>
</dbReference>
<comment type="pathway">
    <text evidence="1">Purine metabolism; IMP biosynthesis via de novo pathway; 5-amino-1-(5-phospho-D-ribosyl)imidazole-4-carboxylate from 5-amino-1-(5-phospho-D-ribosyl)imidazole (carboxylase route): step 1/1.</text>
</comment>
<protein>
    <recommendedName>
        <fullName evidence="2">phosphoribosylaminoimidazole carboxylase</fullName>
        <ecNumber evidence="2">4.1.1.21</ecNumber>
    </recommendedName>
</protein>
<dbReference type="Gene3D" id="3.40.50.1970">
    <property type="match status" value="1"/>
</dbReference>
<sequence>MSGEVQCIHNHSAHSLIIAGAGGAAHFAGVVASLTPLPVVAVPVSDTRLDGVVASLTPLPVVAVPMPKGVPVATIAINNSTNGALLDIRMLGISDTDLVSRFLFYLFLHTVRVNKKEYNLWVSFGWSGRVSTGKTLEKNMVKREKLEQQGWESNLN</sequence>
<evidence type="ECO:0000313" key="6">
    <source>
        <dbReference type="Proteomes" id="UP001642260"/>
    </source>
</evidence>
<dbReference type="InterPro" id="IPR000031">
    <property type="entry name" value="PurE_dom"/>
</dbReference>
<dbReference type="SUPFAM" id="SSF52255">
    <property type="entry name" value="N5-CAIR mutase (phosphoribosylaminoimidazole carboxylase, PurE)"/>
    <property type="match status" value="1"/>
</dbReference>
<keyword evidence="3" id="KW-0658">Purine biosynthesis</keyword>
<gene>
    <name evidence="5" type="ORF">ERUC_LOCUS44862</name>
</gene>
<dbReference type="EC" id="4.1.1.21" evidence="2"/>
<dbReference type="SMART" id="SM01001">
    <property type="entry name" value="AIRC"/>
    <property type="match status" value="1"/>
</dbReference>
<reference evidence="5 6" key="1">
    <citation type="submission" date="2022-03" db="EMBL/GenBank/DDBJ databases">
        <authorList>
            <person name="Macdonald S."/>
            <person name="Ahmed S."/>
            <person name="Newling K."/>
        </authorList>
    </citation>
    <scope>NUCLEOTIDE SEQUENCE [LARGE SCALE GENOMIC DNA]</scope>
</reference>
<name>A0ABC8M7S5_ERUVS</name>
<dbReference type="Proteomes" id="UP001642260">
    <property type="component" value="Unassembled WGS sequence"/>
</dbReference>
<evidence type="ECO:0000256" key="2">
    <source>
        <dbReference type="ARBA" id="ARBA00012329"/>
    </source>
</evidence>
<organism evidence="5 6">
    <name type="scientific">Eruca vesicaria subsp. sativa</name>
    <name type="common">Garden rocket</name>
    <name type="synonym">Eruca sativa</name>
    <dbReference type="NCBI Taxonomy" id="29727"/>
    <lineage>
        <taxon>Eukaryota</taxon>
        <taxon>Viridiplantae</taxon>
        <taxon>Streptophyta</taxon>
        <taxon>Embryophyta</taxon>
        <taxon>Tracheophyta</taxon>
        <taxon>Spermatophyta</taxon>
        <taxon>Magnoliopsida</taxon>
        <taxon>eudicotyledons</taxon>
        <taxon>Gunneridae</taxon>
        <taxon>Pentapetalae</taxon>
        <taxon>rosids</taxon>
        <taxon>malvids</taxon>
        <taxon>Brassicales</taxon>
        <taxon>Brassicaceae</taxon>
        <taxon>Brassiceae</taxon>
        <taxon>Eruca</taxon>
    </lineage>
</organism>
<dbReference type="PANTHER" id="PTHR23046:SF2">
    <property type="entry name" value="PHOSPHORIBOSYLAMINOIMIDAZOLE CARBOXYLASE"/>
    <property type="match status" value="1"/>
</dbReference>
<dbReference type="GO" id="GO:0006164">
    <property type="term" value="P:purine nucleotide biosynthetic process"/>
    <property type="evidence" value="ECO:0007669"/>
    <property type="project" value="UniProtKB-KW"/>
</dbReference>
<evidence type="ECO:0000256" key="3">
    <source>
        <dbReference type="ARBA" id="ARBA00022755"/>
    </source>
</evidence>
<dbReference type="Pfam" id="PF00731">
    <property type="entry name" value="AIRC"/>
    <property type="match status" value="1"/>
</dbReference>
<dbReference type="GO" id="GO:0004638">
    <property type="term" value="F:phosphoribosylaminoimidazole carboxylase activity"/>
    <property type="evidence" value="ECO:0007669"/>
    <property type="project" value="UniProtKB-EC"/>
</dbReference>
<keyword evidence="6" id="KW-1185">Reference proteome</keyword>
<evidence type="ECO:0000259" key="4">
    <source>
        <dbReference type="SMART" id="SM01001"/>
    </source>
</evidence>
<evidence type="ECO:0000256" key="1">
    <source>
        <dbReference type="ARBA" id="ARBA00004747"/>
    </source>
</evidence>
<proteinExistence type="predicted"/>
<comment type="caution">
    <text evidence="5">The sequence shown here is derived from an EMBL/GenBank/DDBJ whole genome shotgun (WGS) entry which is preliminary data.</text>
</comment>
<dbReference type="InterPro" id="IPR024694">
    <property type="entry name" value="PurE_prokaryotes"/>
</dbReference>